<evidence type="ECO:0000256" key="1">
    <source>
        <dbReference type="SAM" id="Phobius"/>
    </source>
</evidence>
<dbReference type="Proteomes" id="UP000050277">
    <property type="component" value="Unassembled WGS sequence"/>
</dbReference>
<dbReference type="EMBL" id="LGKP01000035">
    <property type="protein sequence ID" value="KPL81151.1"/>
    <property type="molecule type" value="Genomic_DNA"/>
</dbReference>
<evidence type="ECO:0008006" key="4">
    <source>
        <dbReference type="Google" id="ProtNLM"/>
    </source>
</evidence>
<keyword evidence="1" id="KW-0472">Membrane</keyword>
<dbReference type="AlphaFoldDB" id="A0A0P6XDR5"/>
<feature type="transmembrane region" description="Helical" evidence="1">
    <location>
        <begin position="254"/>
        <end position="275"/>
    </location>
</feature>
<evidence type="ECO:0000313" key="2">
    <source>
        <dbReference type="EMBL" id="KPL81151.1"/>
    </source>
</evidence>
<protein>
    <recommendedName>
        <fullName evidence="4">Glycosyltransferase RgtA/B/C/D-like domain-containing protein</fullName>
    </recommendedName>
</protein>
<evidence type="ECO:0000313" key="3">
    <source>
        <dbReference type="Proteomes" id="UP000050277"/>
    </source>
</evidence>
<keyword evidence="3" id="KW-1185">Reference proteome</keyword>
<feature type="transmembrane region" description="Helical" evidence="1">
    <location>
        <begin position="5"/>
        <end position="26"/>
    </location>
</feature>
<feature type="transmembrane region" description="Helical" evidence="1">
    <location>
        <begin position="311"/>
        <end position="332"/>
    </location>
</feature>
<keyword evidence="1" id="KW-1133">Transmembrane helix</keyword>
<name>A0A0P6XDR5_9CHLR</name>
<comment type="caution">
    <text evidence="2">The sequence shown here is derived from an EMBL/GenBank/DDBJ whole genome shotgun (WGS) entry which is preliminary data.</text>
</comment>
<dbReference type="OrthoDB" id="181416at2"/>
<proteinExistence type="predicted"/>
<feature type="transmembrane region" description="Helical" evidence="1">
    <location>
        <begin position="190"/>
        <end position="209"/>
    </location>
</feature>
<feature type="transmembrane region" description="Helical" evidence="1">
    <location>
        <begin position="145"/>
        <end position="169"/>
    </location>
</feature>
<dbReference type="RefSeq" id="WP_054536400.1">
    <property type="nucleotide sequence ID" value="NZ_LGKP01000035.1"/>
</dbReference>
<sequence>MQRRYWLISGILIVLGSVWIGMLAYFSPLSTIVQDEVGHIVISQRAWQQPAFVLDTWGRFGNTLFYMPAALGGLYVARAFAVLMTALTAGLYLLIARQVGLRYWYLVPLFVYLQPWVSQFAYATTVLPYAVCLGLAAYASLNRRWLWAALAIGCLPLMRHEGLLLLGLWGLYRLAQRDWRSGLLSGLPMLVYYGLCWLVLGNRPWMIFFEPKPTDFYGSGTWWHFGPDLLAGIGWPLVVLVVATAAWSWRKRQVWVVVWPSVVYLLSHVVIYRFGLFASGGYSYFLLPFAFVVAIWATQGLEIVQTALNRWVGPAQIFWPLVAVFVLVALSLPAKLRPIPVDLEAQASLEAQRWIAQNQPQAQPVYATHVWFYYFQKLPLQAPNKLWWSVPKLETMQSGTLVVWDQHYSARMGWPAAGFRDQSQWQQLYSIPDRMIIYQKR</sequence>
<keyword evidence="1" id="KW-0812">Transmembrane</keyword>
<reference evidence="2 3" key="1">
    <citation type="submission" date="2015-07" db="EMBL/GenBank/DDBJ databases">
        <title>Whole genome sequence of Herpetosiphon geysericola DSM 7119.</title>
        <authorList>
            <person name="Hemp J."/>
            <person name="Ward L.M."/>
            <person name="Pace L.A."/>
            <person name="Fischer W.W."/>
        </authorList>
    </citation>
    <scope>NUCLEOTIDE SEQUENCE [LARGE SCALE GENOMIC DNA]</scope>
    <source>
        <strain evidence="2 3">DSM 7119</strain>
    </source>
</reference>
<organism evidence="2 3">
    <name type="scientific">Herpetosiphon geysericola</name>
    <dbReference type="NCBI Taxonomy" id="70996"/>
    <lineage>
        <taxon>Bacteria</taxon>
        <taxon>Bacillati</taxon>
        <taxon>Chloroflexota</taxon>
        <taxon>Chloroflexia</taxon>
        <taxon>Herpetosiphonales</taxon>
        <taxon>Herpetosiphonaceae</taxon>
        <taxon>Herpetosiphon</taxon>
    </lineage>
</organism>
<gene>
    <name evidence="2" type="ORF">SE18_20845</name>
</gene>
<accession>A0A0P6XDR5</accession>
<dbReference type="STRING" id="70996.SE18_20845"/>
<feature type="transmembrane region" description="Helical" evidence="1">
    <location>
        <begin position="229"/>
        <end position="247"/>
    </location>
</feature>
<feature type="transmembrane region" description="Helical" evidence="1">
    <location>
        <begin position="75"/>
        <end position="95"/>
    </location>
</feature>
<feature type="transmembrane region" description="Helical" evidence="1">
    <location>
        <begin position="281"/>
        <end position="299"/>
    </location>
</feature>